<name>A0A9P0LMK3_ACAOB</name>
<keyword evidence="4 15" id="KW-0138">CF(0)</keyword>
<comment type="subunit">
    <text evidence="13">Component of the ATP synthase complex composed at least of ATP5F1A/subunit alpha, ATP5F1B/subunit beta, ATP5MC1/subunit c (homooctomer), MT-ATP6/subunit a, MT-ATP8/subunit 8, ATP5ME/subunit e, ATP5MF/subunit f, ATP5MG/subunit g, ATP5MK/subunit k, ATP5MJ/subunit j, ATP5F1C/subunit gamma, ATP5F1D/subunit delta, ATP5F1E/subunit epsilon, ATP5PF/subunit F6, ATP5PB/subunit b, ATP5PD/subunit d, ATP5PO/subunit OSCP. ATP synthase complex consists of a soluble F(1) head domain (subunits alpha(3) and beta(3)) - the catalytic core - and a membrane F(0) domain - the membrane proton channel (subunits c, a, 8, e, f, g, k and j). These two domains are linked by a central stalk (subunits gamma, delta, and epsilon) rotating inside the F1 region and a stationary peripheral stalk (subunits F6, b, d, and OSCP).</text>
</comment>
<evidence type="ECO:0000256" key="2">
    <source>
        <dbReference type="ARBA" id="ARBA00007333"/>
    </source>
</evidence>
<keyword evidence="6 15" id="KW-0999">Mitochondrion inner membrane</keyword>
<evidence type="ECO:0000256" key="16">
    <source>
        <dbReference type="SAM" id="MobiDB-lite"/>
    </source>
</evidence>
<keyword evidence="5 15" id="KW-0375">Hydrogen ion transport</keyword>
<dbReference type="OrthoDB" id="9982108at2759"/>
<dbReference type="EMBL" id="CAKOFQ010007195">
    <property type="protein sequence ID" value="CAH1994260.1"/>
    <property type="molecule type" value="Genomic_DNA"/>
</dbReference>
<dbReference type="GO" id="GO:0045259">
    <property type="term" value="C:proton-transporting ATP synthase complex"/>
    <property type="evidence" value="ECO:0007669"/>
    <property type="project" value="UniProtKB-UniRule"/>
</dbReference>
<protein>
    <recommendedName>
        <fullName evidence="14 15">ATP synthase F(0) complex subunit e, mitochondrial</fullName>
    </recommendedName>
</protein>
<dbReference type="Pfam" id="PF05680">
    <property type="entry name" value="ATP-synt_E"/>
    <property type="match status" value="1"/>
</dbReference>
<evidence type="ECO:0000313" key="18">
    <source>
        <dbReference type="Proteomes" id="UP001152888"/>
    </source>
</evidence>
<dbReference type="GO" id="GO:0015986">
    <property type="term" value="P:proton motive force-driven ATP synthesis"/>
    <property type="evidence" value="ECO:0007669"/>
    <property type="project" value="InterPro"/>
</dbReference>
<evidence type="ECO:0000256" key="6">
    <source>
        <dbReference type="ARBA" id="ARBA00022792"/>
    </source>
</evidence>
<dbReference type="AlphaFoldDB" id="A0A9P0LMK3"/>
<evidence type="ECO:0000256" key="5">
    <source>
        <dbReference type="ARBA" id="ARBA00022781"/>
    </source>
</evidence>
<feature type="region of interest" description="Disordered" evidence="16">
    <location>
        <begin position="153"/>
        <end position="194"/>
    </location>
</feature>
<dbReference type="GO" id="GO:0015078">
    <property type="term" value="F:proton transmembrane transporter activity"/>
    <property type="evidence" value="ECO:0007669"/>
    <property type="project" value="InterPro"/>
</dbReference>
<keyword evidence="8 15" id="KW-0406">Ion transport</keyword>
<evidence type="ECO:0000256" key="7">
    <source>
        <dbReference type="ARBA" id="ARBA00022990"/>
    </source>
</evidence>
<accession>A0A9P0LMK3</accession>
<comment type="caution">
    <text evidence="17">The sequence shown here is derived from an EMBL/GenBank/DDBJ whole genome shotgun (WGS) entry which is preliminary data.</text>
</comment>
<evidence type="ECO:0000256" key="1">
    <source>
        <dbReference type="ARBA" id="ARBA00004273"/>
    </source>
</evidence>
<evidence type="ECO:0000256" key="14">
    <source>
        <dbReference type="ARBA" id="ARBA00074682"/>
    </source>
</evidence>
<keyword evidence="9 15" id="KW-0496">Mitochondrion</keyword>
<dbReference type="PANTHER" id="PTHR12427">
    <property type="entry name" value="ATP SYNTHASE E CHAIN, MITOCHONDRIAL"/>
    <property type="match status" value="1"/>
</dbReference>
<dbReference type="InterPro" id="IPR008386">
    <property type="entry name" value="ATP_synth_F0_esu_mt"/>
</dbReference>
<keyword evidence="18" id="KW-1185">Reference proteome</keyword>
<reference evidence="17" key="1">
    <citation type="submission" date="2022-03" db="EMBL/GenBank/DDBJ databases">
        <authorList>
            <person name="Sayadi A."/>
        </authorList>
    </citation>
    <scope>NUCLEOTIDE SEQUENCE</scope>
</reference>
<evidence type="ECO:0000256" key="10">
    <source>
        <dbReference type="ARBA" id="ARBA00023136"/>
    </source>
</evidence>
<evidence type="ECO:0000256" key="4">
    <source>
        <dbReference type="ARBA" id="ARBA00022547"/>
    </source>
</evidence>
<evidence type="ECO:0000256" key="3">
    <source>
        <dbReference type="ARBA" id="ARBA00022448"/>
    </source>
</evidence>
<keyword evidence="7" id="KW-0007">Acetylation</keyword>
<feature type="compositionally biased region" description="Polar residues" evidence="16">
    <location>
        <begin position="153"/>
        <end position="168"/>
    </location>
</feature>
<keyword evidence="10" id="KW-0472">Membrane</keyword>
<evidence type="ECO:0000256" key="9">
    <source>
        <dbReference type="ARBA" id="ARBA00023128"/>
    </source>
</evidence>
<dbReference type="GO" id="GO:0005743">
    <property type="term" value="C:mitochondrial inner membrane"/>
    <property type="evidence" value="ECO:0007669"/>
    <property type="project" value="UniProtKB-SubCell"/>
</dbReference>
<evidence type="ECO:0000256" key="8">
    <source>
        <dbReference type="ARBA" id="ARBA00023065"/>
    </source>
</evidence>
<dbReference type="PANTHER" id="PTHR12427:SF1">
    <property type="entry name" value="ATP SYNTHASE SUBUNIT E, MITOCHONDRIAL"/>
    <property type="match status" value="1"/>
</dbReference>
<keyword evidence="11 15" id="KW-0066">ATP synthesis</keyword>
<evidence type="ECO:0000256" key="12">
    <source>
        <dbReference type="ARBA" id="ARBA00057306"/>
    </source>
</evidence>
<comment type="subunit">
    <text evidence="15">F-type ATPases have 2 components, CF(1) - the catalytic core - and CF(0) - the membrane proton channel. CF(1) and CF(0) have multiple subunits.</text>
</comment>
<dbReference type="Proteomes" id="UP001152888">
    <property type="component" value="Unassembled WGS sequence"/>
</dbReference>
<keyword evidence="3 15" id="KW-0813">Transport</keyword>
<comment type="subcellular location">
    <subcellularLocation>
        <location evidence="1 15">Mitochondrion inner membrane</location>
    </subcellularLocation>
</comment>
<organism evidence="17 18">
    <name type="scientific">Acanthoscelides obtectus</name>
    <name type="common">Bean weevil</name>
    <name type="synonym">Bruchus obtectus</name>
    <dbReference type="NCBI Taxonomy" id="200917"/>
    <lineage>
        <taxon>Eukaryota</taxon>
        <taxon>Metazoa</taxon>
        <taxon>Ecdysozoa</taxon>
        <taxon>Arthropoda</taxon>
        <taxon>Hexapoda</taxon>
        <taxon>Insecta</taxon>
        <taxon>Pterygota</taxon>
        <taxon>Neoptera</taxon>
        <taxon>Endopterygota</taxon>
        <taxon>Coleoptera</taxon>
        <taxon>Polyphaga</taxon>
        <taxon>Cucujiformia</taxon>
        <taxon>Chrysomeloidea</taxon>
        <taxon>Chrysomelidae</taxon>
        <taxon>Bruchinae</taxon>
        <taxon>Bruchini</taxon>
        <taxon>Acanthoscelides</taxon>
    </lineage>
</organism>
<sequence length="194" mass="22183">MVNVGDPVKVSPLIKFFRYSFLIAGIFYGVSRKKALEILEEGRREERERFKAERDAKLAAEKKAASERDIQQIVSIFMPNKPRFKLEGQSLNTKRSNEQPTERNITSCFVEELHQYNKEEMDLSPLNDYAVENGDEGCTTIPKADQIDDINMFSGTNDTEQDSSTYFVPQTDDVPFAAGESENFYPKDDDDDDL</sequence>
<evidence type="ECO:0000313" key="17">
    <source>
        <dbReference type="EMBL" id="CAH1994260.1"/>
    </source>
</evidence>
<proteinExistence type="inferred from homology"/>
<evidence type="ECO:0000256" key="11">
    <source>
        <dbReference type="ARBA" id="ARBA00023310"/>
    </source>
</evidence>
<comment type="similarity">
    <text evidence="2 15">Belongs to the ATPase e subunit family.</text>
</comment>
<comment type="function">
    <text evidence="12 15">Subunit e, of the mitochondrial membrane ATP synthase complex (F(1)F(0) ATP synthase or Complex V) that produces ATP from ADP in the presence of a proton gradient across the membrane which is generated by electron transport complexes of the respiratory chain. ATP synthase complex consist of a soluble F(1) head domain - the catalytic core - and a membrane F(1) domain - the membrane proton channel. These two domains are linked by a central stalk rotating inside the F(1) region and a stationary peripheral stalk. During catalysis, ATP synthesis in the catalytic domain of F(1) is coupled via a rotary mechanism of the central stalk subunits to proton translocation. In vivo, can only synthesize ATP although its ATP hydrolase activity can be activated artificially in vitro. Part of the complex F(0) domain.</text>
</comment>
<evidence type="ECO:0000256" key="13">
    <source>
        <dbReference type="ARBA" id="ARBA00064647"/>
    </source>
</evidence>
<evidence type="ECO:0000256" key="15">
    <source>
        <dbReference type="RuleBase" id="RU367005"/>
    </source>
</evidence>
<gene>
    <name evidence="17" type="ORF">ACAOBT_LOCUS22015</name>
</gene>